<name>A0AA36BVX0_OCTVU</name>
<proteinExistence type="predicted"/>
<dbReference type="EMBL" id="OX597840">
    <property type="protein sequence ID" value="CAI9741603.1"/>
    <property type="molecule type" value="Genomic_DNA"/>
</dbReference>
<protein>
    <submittedName>
        <fullName evidence="1">Uncharacterized protein</fullName>
    </submittedName>
</protein>
<keyword evidence="2" id="KW-1185">Reference proteome</keyword>
<evidence type="ECO:0000313" key="1">
    <source>
        <dbReference type="EMBL" id="CAI9741603.1"/>
    </source>
</evidence>
<gene>
    <name evidence="1" type="ORF">OCTVUL_1B016732</name>
</gene>
<evidence type="ECO:0000313" key="2">
    <source>
        <dbReference type="Proteomes" id="UP001162480"/>
    </source>
</evidence>
<accession>A0AA36BVX0</accession>
<sequence length="75" mass="8436">MMTKTIEANIEILNKIHDRKKLIYLFCICHFVNYYTRGVAATDVDAKTVIAAAASIDVQNERKGDYDVVVDAAEK</sequence>
<reference evidence="1" key="1">
    <citation type="submission" date="2023-08" db="EMBL/GenBank/DDBJ databases">
        <authorList>
            <person name="Alioto T."/>
            <person name="Alioto T."/>
            <person name="Gomez Garrido J."/>
        </authorList>
    </citation>
    <scope>NUCLEOTIDE SEQUENCE</scope>
</reference>
<organism evidence="1 2">
    <name type="scientific">Octopus vulgaris</name>
    <name type="common">Common octopus</name>
    <dbReference type="NCBI Taxonomy" id="6645"/>
    <lineage>
        <taxon>Eukaryota</taxon>
        <taxon>Metazoa</taxon>
        <taxon>Spiralia</taxon>
        <taxon>Lophotrochozoa</taxon>
        <taxon>Mollusca</taxon>
        <taxon>Cephalopoda</taxon>
        <taxon>Coleoidea</taxon>
        <taxon>Octopodiformes</taxon>
        <taxon>Octopoda</taxon>
        <taxon>Incirrata</taxon>
        <taxon>Octopodidae</taxon>
        <taxon>Octopus</taxon>
    </lineage>
</organism>
<dbReference type="Proteomes" id="UP001162480">
    <property type="component" value="Chromosome 27"/>
</dbReference>
<dbReference type="AlphaFoldDB" id="A0AA36BVX0"/>